<organism evidence="1 2">
    <name type="scientific">Lacipirellula parvula</name>
    <dbReference type="NCBI Taxonomy" id="2650471"/>
    <lineage>
        <taxon>Bacteria</taxon>
        <taxon>Pseudomonadati</taxon>
        <taxon>Planctomycetota</taxon>
        <taxon>Planctomycetia</taxon>
        <taxon>Pirellulales</taxon>
        <taxon>Lacipirellulaceae</taxon>
        <taxon>Lacipirellula</taxon>
    </lineage>
</organism>
<dbReference type="KEGG" id="lpav:PLANPX_0102"/>
<accession>A0A5K7X1Z1</accession>
<dbReference type="EMBL" id="AP021861">
    <property type="protein sequence ID" value="BBO30490.1"/>
    <property type="molecule type" value="Genomic_DNA"/>
</dbReference>
<dbReference type="Proteomes" id="UP000326837">
    <property type="component" value="Chromosome"/>
</dbReference>
<keyword evidence="2" id="KW-1185">Reference proteome</keyword>
<proteinExistence type="predicted"/>
<reference evidence="2" key="1">
    <citation type="submission" date="2019-10" db="EMBL/GenBank/DDBJ databases">
        <title>Lacipirellula parvula gen. nov., sp. nov., representing a lineage of planctomycetes widespread in freshwater anoxic habitats, and description of the family Lacipirellulaceae.</title>
        <authorList>
            <person name="Dedysh S.N."/>
            <person name="Kulichevskaya I.S."/>
            <person name="Beletsky A.V."/>
            <person name="Rakitin A.L."/>
            <person name="Mardanov A.V."/>
            <person name="Ivanova A.A."/>
            <person name="Saltykova V.X."/>
            <person name="Rijpstra W.I.C."/>
            <person name="Sinninghe Damste J.S."/>
            <person name="Ravin N.V."/>
        </authorList>
    </citation>
    <scope>NUCLEOTIDE SEQUENCE [LARGE SCALE GENOMIC DNA]</scope>
    <source>
        <strain evidence="2">PX69</strain>
    </source>
</reference>
<gene>
    <name evidence="1" type="ORF">PLANPX_0102</name>
</gene>
<sequence length="46" mass="5401">MISQRTHAKTMMLFAFHSSFGFRHSSFIFVRPSRLRAFVVKDPNDV</sequence>
<evidence type="ECO:0000313" key="1">
    <source>
        <dbReference type="EMBL" id="BBO30490.1"/>
    </source>
</evidence>
<name>A0A5K7X1Z1_9BACT</name>
<dbReference type="AlphaFoldDB" id="A0A5K7X1Z1"/>
<evidence type="ECO:0000313" key="2">
    <source>
        <dbReference type="Proteomes" id="UP000326837"/>
    </source>
</evidence>
<protein>
    <submittedName>
        <fullName evidence="1">Uncharacterized protein</fullName>
    </submittedName>
</protein>